<evidence type="ECO:0000256" key="1">
    <source>
        <dbReference type="ARBA" id="ARBA00004141"/>
    </source>
</evidence>
<feature type="coiled-coil region" evidence="5">
    <location>
        <begin position="266"/>
        <end position="332"/>
    </location>
</feature>
<feature type="chain" id="PRO_5046978909" evidence="8">
    <location>
        <begin position="20"/>
        <end position="765"/>
    </location>
</feature>
<keyword evidence="8" id="KW-0732">Signal</keyword>
<reference evidence="9 10" key="1">
    <citation type="journal article" date="2022" name="Genome Biol. Evol.">
        <title>Host diet, physiology and behaviors set the stage for Lachnospiraceae cladogenesis.</title>
        <authorList>
            <person name="Vera-Ponce De Leon A."/>
            <person name="Schneider M."/>
            <person name="Jahnes B.C."/>
            <person name="Sadowski V."/>
            <person name="Camuy-Velez L.A."/>
            <person name="Duan J."/>
            <person name="Sabree Z.L."/>
        </authorList>
    </citation>
    <scope>NUCLEOTIDE SEQUENCE [LARGE SCALE GENOMIC DNA]</scope>
    <source>
        <strain evidence="9 10">PAL113</strain>
    </source>
</reference>
<sequence>MKRVWSAVVITLCFSMLLASGLKEPAAEAKEILKLAVVNLDEGIVTGGVLQNYGSSLLNLLGKDISVTGLEDARRGTEEGSYLGYLIIPNTFSSHVNSLNTKPEKSNLTYAIAPTLHGEEREEAIAEVYEIYQSFSRNLSQVYTSSILKEVHQIQDSSSALMARDQRDLDTLDGIRGYDLRDTIVIPVMERVDKNIPPLNLETYYAKSQSDVDQIDASYEKFLREGNMGVDEIRKLSEVTTGTLNDVEARLSNLQGEVGTLPDSFADTSEEEKVKLESLSQEAKTDISSYNANVLAKNTEIKKEQDKADVQIQNYKTLIEELETDFQVTDEEGTRLEAYSKGQMEEHQENWIEETDKITEYVDAVTAYKDAVEDYEKSVKAYQASIEAYQVNMGIYQAELDTYQADLEAAIVNRLMDNYEVFADEPEETREDAIEYYVLGTDAIGWPVMPSIPEIPKPTDEYGSEIEAPTEVHEVPPEPITPPDVPASIEINITKPTMESLPSWPGAQVRVKEDELSGKIDGVVNYGVEIGNNGRSTLAALTPQIQNVKTKENELAEGFDNQKESYNVLTGNLEKFDLLSYIDSSEINGHMSSLNGNQGDMEKAIGEQNKEYETYVSAVLTSTGDQVTKLQENIREGQEKSEEKLEDGLAGAKASRKESNRANSIVLSDFTTRFPYSRIGEIENKEVYDFIAEPVVLINQSESQDVPKEVEKKSMGAATGTSTGNQVQEGQSNTLLILLAVAVALILMGGGIYKISKKPKENEEF</sequence>
<keyword evidence="10" id="KW-1185">Reference proteome</keyword>
<comment type="subcellular location">
    <subcellularLocation>
        <location evidence="1">Membrane</location>
        <topology evidence="1">Multi-pass membrane protein</topology>
    </subcellularLocation>
</comment>
<dbReference type="PANTHER" id="PTHR43077:SF10">
    <property type="entry name" value="TRANSPORT PERMEASE PROTEIN"/>
    <property type="match status" value="1"/>
</dbReference>
<evidence type="ECO:0000256" key="7">
    <source>
        <dbReference type="SAM" id="Phobius"/>
    </source>
</evidence>
<feature type="signal peptide" evidence="8">
    <location>
        <begin position="1"/>
        <end position="19"/>
    </location>
</feature>
<evidence type="ECO:0000313" key="10">
    <source>
        <dbReference type="Proteomes" id="UP001523566"/>
    </source>
</evidence>
<feature type="region of interest" description="Disordered" evidence="6">
    <location>
        <begin position="635"/>
        <end position="654"/>
    </location>
</feature>
<name>A0ABT1EB46_9FIRM</name>
<evidence type="ECO:0000313" key="9">
    <source>
        <dbReference type="EMBL" id="MCP1103064.1"/>
    </source>
</evidence>
<feature type="transmembrane region" description="Helical" evidence="7">
    <location>
        <begin position="735"/>
        <end position="753"/>
    </location>
</feature>
<feature type="compositionally biased region" description="Basic and acidic residues" evidence="6">
    <location>
        <begin position="705"/>
        <end position="714"/>
    </location>
</feature>
<evidence type="ECO:0000256" key="6">
    <source>
        <dbReference type="SAM" id="MobiDB-lite"/>
    </source>
</evidence>
<evidence type="ECO:0000256" key="4">
    <source>
        <dbReference type="ARBA" id="ARBA00023136"/>
    </source>
</evidence>
<evidence type="ECO:0000256" key="2">
    <source>
        <dbReference type="ARBA" id="ARBA00022692"/>
    </source>
</evidence>
<comment type="caution">
    <text evidence="9">The sequence shown here is derived from an EMBL/GenBank/DDBJ whole genome shotgun (WGS) entry which is preliminary data.</text>
</comment>
<dbReference type="RefSeq" id="WP_262066849.1">
    <property type="nucleotide sequence ID" value="NZ_JAMXOD010000017.1"/>
</dbReference>
<dbReference type="InterPro" id="IPR051328">
    <property type="entry name" value="T7SS_ABC-Transporter"/>
</dbReference>
<feature type="compositionally biased region" description="Basic and acidic residues" evidence="6">
    <location>
        <begin position="635"/>
        <end position="647"/>
    </location>
</feature>
<organism evidence="9 10">
    <name type="scientific">Aequitasia blattaphilus</name>
    <dbReference type="NCBI Taxonomy" id="2949332"/>
    <lineage>
        <taxon>Bacteria</taxon>
        <taxon>Bacillati</taxon>
        <taxon>Bacillota</taxon>
        <taxon>Clostridia</taxon>
        <taxon>Lachnospirales</taxon>
        <taxon>Lachnospiraceae</taxon>
        <taxon>Aequitasia</taxon>
    </lineage>
</organism>
<evidence type="ECO:0000256" key="8">
    <source>
        <dbReference type="SAM" id="SignalP"/>
    </source>
</evidence>
<keyword evidence="5" id="KW-0175">Coiled coil</keyword>
<evidence type="ECO:0000256" key="3">
    <source>
        <dbReference type="ARBA" id="ARBA00022989"/>
    </source>
</evidence>
<dbReference type="EMBL" id="JAMZFW010000017">
    <property type="protein sequence ID" value="MCP1103064.1"/>
    <property type="molecule type" value="Genomic_DNA"/>
</dbReference>
<feature type="region of interest" description="Disordered" evidence="6">
    <location>
        <begin position="704"/>
        <end position="726"/>
    </location>
</feature>
<keyword evidence="4 7" id="KW-0472">Membrane</keyword>
<accession>A0ABT1EB46</accession>
<evidence type="ECO:0000256" key="5">
    <source>
        <dbReference type="SAM" id="Coils"/>
    </source>
</evidence>
<keyword evidence="3 7" id="KW-1133">Transmembrane helix</keyword>
<dbReference type="SUPFAM" id="SSF57997">
    <property type="entry name" value="Tropomyosin"/>
    <property type="match status" value="1"/>
</dbReference>
<protein>
    <submittedName>
        <fullName evidence="9">Uncharacterized protein</fullName>
    </submittedName>
</protein>
<keyword evidence="2 7" id="KW-0812">Transmembrane</keyword>
<dbReference type="Proteomes" id="UP001523566">
    <property type="component" value="Unassembled WGS sequence"/>
</dbReference>
<proteinExistence type="predicted"/>
<dbReference type="PANTHER" id="PTHR43077">
    <property type="entry name" value="TRANSPORT PERMEASE YVFS-RELATED"/>
    <property type="match status" value="1"/>
</dbReference>
<gene>
    <name evidence="9" type="ORF">NK125_11610</name>
</gene>